<dbReference type="EMBL" id="JBKAMQ010000002">
    <property type="protein sequence ID" value="MFN6508950.1"/>
    <property type="molecule type" value="Genomic_DNA"/>
</dbReference>
<gene>
    <name evidence="1" type="ORF">ACK3FC_17530</name>
</gene>
<dbReference type="GeneID" id="79676462"/>
<evidence type="ECO:0000313" key="1">
    <source>
        <dbReference type="EMBL" id="MFN6508950.1"/>
    </source>
</evidence>
<accession>A0ABW9L2M7</accession>
<name>A0ABW9L2M7_XANCT</name>
<sequence length="43" mass="4573">MNEVLRGFYVPTITFCGIAQADAHAMTGLRAVRPGGDRGARVP</sequence>
<comment type="caution">
    <text evidence="1">The sequence shown here is derived from an EMBL/GenBank/DDBJ whole genome shotgun (WGS) entry which is preliminary data.</text>
</comment>
<protein>
    <submittedName>
        <fullName evidence="1">Uncharacterized protein</fullName>
    </submittedName>
</protein>
<keyword evidence="2" id="KW-1185">Reference proteome</keyword>
<dbReference type="RefSeq" id="WP_256045832.1">
    <property type="nucleotide sequence ID" value="NZ_CP064001.1"/>
</dbReference>
<organism evidence="1 2">
    <name type="scientific">Xanthomonas translucens pv. translucens</name>
    <dbReference type="NCBI Taxonomy" id="134875"/>
    <lineage>
        <taxon>Bacteria</taxon>
        <taxon>Pseudomonadati</taxon>
        <taxon>Pseudomonadota</taxon>
        <taxon>Gammaproteobacteria</taxon>
        <taxon>Lysobacterales</taxon>
        <taxon>Lysobacteraceae</taxon>
        <taxon>Xanthomonas</taxon>
        <taxon>Xanthomonas translucens group</taxon>
    </lineage>
</organism>
<reference evidence="1 2" key="1">
    <citation type="submission" date="2024-12" db="EMBL/GenBank/DDBJ databases">
        <authorList>
            <person name="Alaofin S."/>
            <person name="Velasco D."/>
            <person name="Li D."/>
            <person name="Baldwin T."/>
            <person name="Liu Z."/>
            <person name="Schachterle J.K."/>
        </authorList>
    </citation>
    <scope>NUCLEOTIDE SEQUENCE [LARGE SCALE GENOMIC DNA]</scope>
    <source>
        <strain evidence="1 2">B1</strain>
    </source>
</reference>
<dbReference type="Proteomes" id="UP001635788">
    <property type="component" value="Unassembled WGS sequence"/>
</dbReference>
<proteinExistence type="predicted"/>
<evidence type="ECO:0000313" key="2">
    <source>
        <dbReference type="Proteomes" id="UP001635788"/>
    </source>
</evidence>